<keyword evidence="5" id="KW-1185">Reference proteome</keyword>
<dbReference type="GO" id="GO:0005524">
    <property type="term" value="F:ATP binding"/>
    <property type="evidence" value="ECO:0007669"/>
    <property type="project" value="InterPro"/>
</dbReference>
<dbReference type="AlphaFoldDB" id="A0A1V4JJW1"/>
<comment type="caution">
    <text evidence="4">The sequence shown here is derived from an EMBL/GenBank/DDBJ whole genome shotgun (WGS) entry which is preliminary data.</text>
</comment>
<dbReference type="SUPFAM" id="SSF54211">
    <property type="entry name" value="Ribosomal protein S5 domain 2-like"/>
    <property type="match status" value="2"/>
</dbReference>
<sequence length="258" mass="29817">MPRSGAKPHETALLPLSMDNGVDRDGWGRQGQQRGVSMRGNVLEMECETEISGDEAEEEKGEREEVASKDEEKSKIKDAGSEEEKGEKGNTKKTKKIMDKYMDQEELNKTKPIWTCNPDNITQEEYGEFYKSVTNDWEDHLAVKHFSVEGQLEYRTLLFILYCAPFDLFENKKNNIKLYVRHVFFTDSCDEFIPEYLRESKEEVANSTFVECVRKPGFEVVYMTEPLDKHSVQQLKEFDGKTLVSVTKEGLELPEDEE</sequence>
<dbReference type="GO" id="GO:0051082">
    <property type="term" value="F:unfolded protein binding"/>
    <property type="evidence" value="ECO:0007669"/>
    <property type="project" value="InterPro"/>
</dbReference>
<dbReference type="Pfam" id="PF00183">
    <property type="entry name" value="HSP90"/>
    <property type="match status" value="2"/>
</dbReference>
<evidence type="ECO:0000313" key="5">
    <source>
        <dbReference type="Proteomes" id="UP000190648"/>
    </source>
</evidence>
<dbReference type="Proteomes" id="UP000190648">
    <property type="component" value="Unassembled WGS sequence"/>
</dbReference>
<proteinExistence type="inferred from homology"/>
<protein>
    <submittedName>
        <fullName evidence="4">Uncharacterized protein</fullName>
    </submittedName>
</protein>
<accession>A0A1V4JJW1</accession>
<feature type="compositionally biased region" description="Acidic residues" evidence="3">
    <location>
        <begin position="45"/>
        <end position="59"/>
    </location>
</feature>
<dbReference type="InterPro" id="IPR020568">
    <property type="entry name" value="Ribosomal_Su5_D2-typ_SF"/>
</dbReference>
<evidence type="ECO:0000313" key="4">
    <source>
        <dbReference type="EMBL" id="OPJ72450.1"/>
    </source>
</evidence>
<dbReference type="GO" id="GO:0016887">
    <property type="term" value="F:ATP hydrolysis activity"/>
    <property type="evidence" value="ECO:0007669"/>
    <property type="project" value="InterPro"/>
</dbReference>
<keyword evidence="2" id="KW-0143">Chaperone</keyword>
<dbReference type="FunFam" id="3.30.230.80:FF:000011">
    <property type="entry name" value="Heat shock protein"/>
    <property type="match status" value="1"/>
</dbReference>
<organism evidence="4 5">
    <name type="scientific">Patagioenas fasciata monilis</name>
    <dbReference type="NCBI Taxonomy" id="372326"/>
    <lineage>
        <taxon>Eukaryota</taxon>
        <taxon>Metazoa</taxon>
        <taxon>Chordata</taxon>
        <taxon>Craniata</taxon>
        <taxon>Vertebrata</taxon>
        <taxon>Euteleostomi</taxon>
        <taxon>Archelosauria</taxon>
        <taxon>Archosauria</taxon>
        <taxon>Dinosauria</taxon>
        <taxon>Saurischia</taxon>
        <taxon>Theropoda</taxon>
        <taxon>Coelurosauria</taxon>
        <taxon>Aves</taxon>
        <taxon>Neognathae</taxon>
        <taxon>Neoaves</taxon>
        <taxon>Columbimorphae</taxon>
        <taxon>Columbiformes</taxon>
        <taxon>Columbidae</taxon>
        <taxon>Patagioenas</taxon>
    </lineage>
</organism>
<dbReference type="STRING" id="372326.A0A1V4JJW1"/>
<evidence type="ECO:0000256" key="2">
    <source>
        <dbReference type="ARBA" id="ARBA00023186"/>
    </source>
</evidence>
<dbReference type="EMBL" id="LSYS01007194">
    <property type="protein sequence ID" value="OPJ72450.1"/>
    <property type="molecule type" value="Genomic_DNA"/>
</dbReference>
<name>A0A1V4JJW1_PATFA</name>
<dbReference type="InterPro" id="IPR001404">
    <property type="entry name" value="Hsp90_fam"/>
</dbReference>
<dbReference type="Gene3D" id="3.30.230.80">
    <property type="match status" value="1"/>
</dbReference>
<feature type="region of interest" description="Disordered" evidence="3">
    <location>
        <begin position="1"/>
        <end position="96"/>
    </location>
</feature>
<evidence type="ECO:0000256" key="1">
    <source>
        <dbReference type="ARBA" id="ARBA00008239"/>
    </source>
</evidence>
<dbReference type="PANTHER" id="PTHR11528">
    <property type="entry name" value="HEAT SHOCK PROTEIN 90 FAMILY MEMBER"/>
    <property type="match status" value="1"/>
</dbReference>
<reference evidence="4 5" key="1">
    <citation type="submission" date="2016-02" db="EMBL/GenBank/DDBJ databases">
        <title>Band-tailed pigeon sequencing and assembly.</title>
        <authorList>
            <person name="Soares A.E."/>
            <person name="Novak B.J."/>
            <person name="Rice E.S."/>
            <person name="O'Connell B."/>
            <person name="Chang D."/>
            <person name="Weber S."/>
            <person name="Shapiro B."/>
        </authorList>
    </citation>
    <scope>NUCLEOTIDE SEQUENCE [LARGE SCALE GENOMIC DNA]</scope>
    <source>
        <strain evidence="4">BTP2013</strain>
        <tissue evidence="4">Blood</tissue>
    </source>
</reference>
<comment type="similarity">
    <text evidence="1">Belongs to the heat shock protein 90 family.</text>
</comment>
<evidence type="ECO:0000256" key="3">
    <source>
        <dbReference type="SAM" id="MobiDB-lite"/>
    </source>
</evidence>
<dbReference type="OrthoDB" id="7977805at2759"/>
<feature type="compositionally biased region" description="Basic and acidic residues" evidence="3">
    <location>
        <begin position="60"/>
        <end position="96"/>
    </location>
</feature>
<dbReference type="GO" id="GO:0140662">
    <property type="term" value="F:ATP-dependent protein folding chaperone"/>
    <property type="evidence" value="ECO:0007669"/>
    <property type="project" value="InterPro"/>
</dbReference>
<gene>
    <name evidence="4" type="ORF">AV530_018867</name>
</gene>